<gene>
    <name evidence="2" type="ORF">SAMN05216352_11372</name>
</gene>
<dbReference type="STRING" id="930129.SAMN05216352_11372"/>
<keyword evidence="3" id="KW-1185">Reference proteome</keyword>
<evidence type="ECO:0000313" key="3">
    <source>
        <dbReference type="Proteomes" id="UP000199017"/>
    </source>
</evidence>
<dbReference type="RefSeq" id="WP_091587167.1">
    <property type="nucleotide sequence ID" value="NZ_FNDU01000013.1"/>
</dbReference>
<protein>
    <recommendedName>
        <fullName evidence="4">DUF4401 domain-containing protein</fullName>
    </recommendedName>
</protein>
<evidence type="ECO:0008006" key="4">
    <source>
        <dbReference type="Google" id="ProtNLM"/>
    </source>
</evidence>
<proteinExistence type="predicted"/>
<feature type="transmembrane region" description="Helical" evidence="1">
    <location>
        <begin position="159"/>
        <end position="177"/>
    </location>
</feature>
<feature type="transmembrane region" description="Helical" evidence="1">
    <location>
        <begin position="51"/>
        <end position="75"/>
    </location>
</feature>
<feature type="transmembrane region" description="Helical" evidence="1">
    <location>
        <begin position="81"/>
        <end position="100"/>
    </location>
</feature>
<keyword evidence="1" id="KW-0812">Transmembrane</keyword>
<dbReference type="AlphaFoldDB" id="A0A1G8P0S7"/>
<feature type="transmembrane region" description="Helical" evidence="1">
    <location>
        <begin position="134"/>
        <end position="154"/>
    </location>
</feature>
<organism evidence="2 3">
    <name type="scientific">Alteribacillus bidgolensis</name>
    <dbReference type="NCBI Taxonomy" id="930129"/>
    <lineage>
        <taxon>Bacteria</taxon>
        <taxon>Bacillati</taxon>
        <taxon>Bacillota</taxon>
        <taxon>Bacilli</taxon>
        <taxon>Bacillales</taxon>
        <taxon>Bacillaceae</taxon>
        <taxon>Alteribacillus</taxon>
    </lineage>
</organism>
<reference evidence="2 3" key="1">
    <citation type="submission" date="2016-10" db="EMBL/GenBank/DDBJ databases">
        <authorList>
            <person name="de Groot N.N."/>
        </authorList>
    </citation>
    <scope>NUCLEOTIDE SEQUENCE [LARGE SCALE GENOMIC DNA]</scope>
    <source>
        <strain evidence="3">P4B,CCM 7963,CECT 7998,DSM 25260,IBRC-M 10614,KCTC 13821</strain>
    </source>
</reference>
<keyword evidence="1" id="KW-0472">Membrane</keyword>
<dbReference type="EMBL" id="FNDU01000013">
    <property type="protein sequence ID" value="SDI86151.1"/>
    <property type="molecule type" value="Genomic_DNA"/>
</dbReference>
<dbReference type="OrthoDB" id="2380880at2"/>
<evidence type="ECO:0000256" key="1">
    <source>
        <dbReference type="SAM" id="Phobius"/>
    </source>
</evidence>
<keyword evidence="1" id="KW-1133">Transmembrane helix</keyword>
<dbReference type="Proteomes" id="UP000199017">
    <property type="component" value="Unassembled WGS sequence"/>
</dbReference>
<sequence>MTEERKKIIIKEIKYWKKNHLLPEHYCNFLLMLYSEGEGLEKETTKQSPRFLLLISALILGFSALGLTFIVIYFTSLSLQVQMLINILSFIFVGILAFYINKKDVVLFHIMISIGALIIFLVSTSAVMKLEENYLFLTVTIFINCFIWLSAGLYWKLSYLKWSGAIGLILAATYYFAH</sequence>
<accession>A0A1G8P0S7</accession>
<name>A0A1G8P0S7_9BACI</name>
<evidence type="ECO:0000313" key="2">
    <source>
        <dbReference type="EMBL" id="SDI86151.1"/>
    </source>
</evidence>
<feature type="transmembrane region" description="Helical" evidence="1">
    <location>
        <begin position="107"/>
        <end position="128"/>
    </location>
</feature>